<gene>
    <name evidence="2" type="ORF">CANINC_003062</name>
</gene>
<evidence type="ECO:0000313" key="3">
    <source>
        <dbReference type="Proteomes" id="UP000307173"/>
    </source>
</evidence>
<keyword evidence="3" id="KW-1185">Reference proteome</keyword>
<protein>
    <recommendedName>
        <fullName evidence="1">Gag1-like clamp domain-containing protein</fullName>
    </recommendedName>
</protein>
<dbReference type="Pfam" id="PF13259">
    <property type="entry name" value="clamp_Gag1-like"/>
    <property type="match status" value="1"/>
</dbReference>
<comment type="caution">
    <text evidence="2">The sequence shown here is derived from an EMBL/GenBank/DDBJ whole genome shotgun (WGS) entry which is preliminary data.</text>
</comment>
<dbReference type="Proteomes" id="UP000307173">
    <property type="component" value="Unassembled WGS sequence"/>
</dbReference>
<sequence length="211" mass="24447">MTTTKLKHKKSFSNKLRETCSNVVHSLKQISNAVLLSSESNRSIDDLFDSSNDSDHPYYTNQNTYAIDFESALRREKLNLDSFQHQKLQTQLDTTVESTPMDSFISMNKTDSSFSTNSNLDIDGFKRWDKQRQDWLKKTQTDEQIALRKSKNSLNRLTSQYDDVYINIYRNLVQQGRPLKKGINMIDGFKIINAGWEQNKMYERIADGGVP</sequence>
<dbReference type="OrthoDB" id="5576875at2759"/>
<proteinExistence type="predicted"/>
<name>A0A4T0WZQ5_9ASCO</name>
<reference evidence="2 3" key="1">
    <citation type="journal article" date="2019" name="Front. Genet.">
        <title>Whole-Genome Sequencing of the Opportunistic Yeast Pathogen Candida inconspicua Uncovers Its Hybrid Origin.</title>
        <authorList>
            <person name="Mixao V."/>
            <person name="Hansen A.P."/>
            <person name="Saus E."/>
            <person name="Boekhout T."/>
            <person name="Lass-Florl C."/>
            <person name="Gabaldon T."/>
        </authorList>
    </citation>
    <scope>NUCLEOTIDE SEQUENCE [LARGE SCALE GENOMIC DNA]</scope>
    <source>
        <strain evidence="2 3">CBS 180</strain>
    </source>
</reference>
<evidence type="ECO:0000313" key="2">
    <source>
        <dbReference type="EMBL" id="TID24590.1"/>
    </source>
</evidence>
<feature type="domain" description="Gag1-like clamp" evidence="1">
    <location>
        <begin position="121"/>
        <end position="203"/>
    </location>
</feature>
<accession>A0A4T0WZQ5</accession>
<evidence type="ECO:0000259" key="1">
    <source>
        <dbReference type="Pfam" id="PF13259"/>
    </source>
</evidence>
<dbReference type="InterPro" id="IPR025124">
    <property type="entry name" value="Gag1-like_clamp"/>
</dbReference>
<organism evidence="2 3">
    <name type="scientific">Pichia inconspicua</name>
    <dbReference type="NCBI Taxonomy" id="52247"/>
    <lineage>
        <taxon>Eukaryota</taxon>
        <taxon>Fungi</taxon>
        <taxon>Dikarya</taxon>
        <taxon>Ascomycota</taxon>
        <taxon>Saccharomycotina</taxon>
        <taxon>Pichiomycetes</taxon>
        <taxon>Pichiales</taxon>
        <taxon>Pichiaceae</taxon>
        <taxon>Pichia</taxon>
    </lineage>
</organism>
<dbReference type="STRING" id="52247.A0A4T0WZQ5"/>
<dbReference type="AlphaFoldDB" id="A0A4T0WZQ5"/>
<dbReference type="EMBL" id="SELW01000507">
    <property type="protein sequence ID" value="TID24590.1"/>
    <property type="molecule type" value="Genomic_DNA"/>
</dbReference>